<reference evidence="2" key="1">
    <citation type="submission" date="2017-09" db="EMBL/GenBank/DDBJ databases">
        <title>Depth-based differentiation of microbial function through sediment-hosted aquifers and enrichment of novel symbionts in the deep terrestrial subsurface.</title>
        <authorList>
            <person name="Probst A.J."/>
            <person name="Ladd B."/>
            <person name="Jarett J.K."/>
            <person name="Geller-Mcgrath D.E."/>
            <person name="Sieber C.M.K."/>
            <person name="Emerson J.B."/>
            <person name="Anantharaman K."/>
            <person name="Thomas B.C."/>
            <person name="Malmstrom R."/>
            <person name="Stieglmeier M."/>
            <person name="Klingl A."/>
            <person name="Woyke T."/>
            <person name="Ryan C.M."/>
            <person name="Banfield J.F."/>
        </authorList>
    </citation>
    <scope>NUCLEOTIDE SEQUENCE [LARGE SCALE GENOMIC DNA]</scope>
</reference>
<sequence length="216" mass="24662">MSNKERQELTNSKWCNPRSNQISVTNWPVARKVQIEVPEFKLLGFRLIPAHTKVKTEYVEISKDEVPDSKKVWREFKHRCGLIKAIYIVGAESSKAILLFDGYRNETVPISKIRINVLSESDSQLDDTPSPIAEICFTGFGERYGGLTMYEVNSITLWFHNNEELRSHLVAMTRPVDEISEKLKDCQRQMVEASQVNNNSFWPFIGGLALGVAILD</sequence>
<dbReference type="Proteomes" id="UP000229056">
    <property type="component" value="Unassembled WGS sequence"/>
</dbReference>
<evidence type="ECO:0000313" key="2">
    <source>
        <dbReference type="Proteomes" id="UP000229056"/>
    </source>
</evidence>
<evidence type="ECO:0000313" key="1">
    <source>
        <dbReference type="EMBL" id="PIS06327.1"/>
    </source>
</evidence>
<accession>A0A2H0W4X1</accession>
<dbReference type="EMBL" id="PEZY01000005">
    <property type="protein sequence ID" value="PIS06327.1"/>
    <property type="molecule type" value="Genomic_DNA"/>
</dbReference>
<proteinExistence type="predicted"/>
<organism evidence="1 2">
    <name type="scientific">Candidatus Buchananbacteria bacterium CG10_big_fil_rev_8_21_14_0_10_33_19</name>
    <dbReference type="NCBI Taxonomy" id="1974525"/>
    <lineage>
        <taxon>Bacteria</taxon>
        <taxon>Candidatus Buchananiibacteriota</taxon>
    </lineage>
</organism>
<gene>
    <name evidence="1" type="ORF">COT80_02045</name>
</gene>
<dbReference type="AlphaFoldDB" id="A0A2H0W4X1"/>
<comment type="caution">
    <text evidence="1">The sequence shown here is derived from an EMBL/GenBank/DDBJ whole genome shotgun (WGS) entry which is preliminary data.</text>
</comment>
<name>A0A2H0W4X1_9BACT</name>
<protein>
    <submittedName>
        <fullName evidence="1">Uncharacterized protein</fullName>
    </submittedName>
</protein>